<dbReference type="AlphaFoldDB" id="A0A1G4I7K3"/>
<evidence type="ECO:0000256" key="3">
    <source>
        <dbReference type="ARBA" id="ARBA00008982"/>
    </source>
</evidence>
<keyword evidence="12" id="KW-1133">Transmembrane helix</keyword>
<feature type="domain" description="Cyclic nucleotide-binding" evidence="13">
    <location>
        <begin position="521"/>
        <end position="641"/>
    </location>
</feature>
<dbReference type="InterPro" id="IPR036043">
    <property type="entry name" value="Phosphoglycerate_kinase_sf"/>
</dbReference>
<dbReference type="PANTHER" id="PTHR11406:SF23">
    <property type="entry name" value="PHOSPHOGLYCERATE KINASE 1, CHLOROPLASTIC-RELATED"/>
    <property type="match status" value="1"/>
</dbReference>
<keyword evidence="12" id="KW-0472">Membrane</keyword>
<evidence type="ECO:0000256" key="5">
    <source>
        <dbReference type="ARBA" id="ARBA00022679"/>
    </source>
</evidence>
<dbReference type="PROSITE" id="PS50042">
    <property type="entry name" value="CNMP_BINDING_3"/>
    <property type="match status" value="1"/>
</dbReference>
<dbReference type="GO" id="GO:0006096">
    <property type="term" value="P:glycolytic process"/>
    <property type="evidence" value="ECO:0007669"/>
    <property type="project" value="UniProtKB-UniPathway"/>
</dbReference>
<evidence type="ECO:0000313" key="14">
    <source>
        <dbReference type="EMBL" id="SCU67837.1"/>
    </source>
</evidence>
<dbReference type="GO" id="GO:0004618">
    <property type="term" value="F:phosphoglycerate kinase activity"/>
    <property type="evidence" value="ECO:0007669"/>
    <property type="project" value="UniProtKB-EC"/>
</dbReference>
<dbReference type="Pfam" id="PF00162">
    <property type="entry name" value="PGK"/>
    <property type="match status" value="1"/>
</dbReference>
<keyword evidence="9" id="KW-0460">Magnesium</keyword>
<sequence length="913" mass="100911">MSLSALRSKRTVNDIWPVRYKRFFVLTDPQNIIGETTDGLATLTTISYLLEREAAVVVASSFGDLKGIPLSFSRGQREEAIEIFRTEGGMGYTNYFNSLPINLKAEVLKVANGCETPVDSVTLSPVEVNGAFAALSIRQKAAALHNVFPRVEFSQCSTYAFVRELTNRFPTVPVKFSPDPLNAPISQLKPGEILVLENLKFYQNEISPNHEERVAMAEVLASYCDYCVNESFATVCAVHASNTELPKILYHGAAGFSMEKELAFFLSFLAHPPRPIVVVVAGRQSSKKLRMIRSLVGKVDKILVAGALIMPFLAAKGLTTDKSFNNSERVERRRLNEAAEVEELSVPCVGFAQEIITLCEKNGVELVFPVDHVVTRRITKATEDSAAIVESIAVPSDVYAVDCSANTIALFTKCIRPCQCVFWTGTFGCTRMGYSEGTYAFARALAQQGKLSIVSGNSTACVVRQLGLTSQFSHISSGGSTCLDALQGHHLPGVEMLSDIPVAVDVRSCILADDLLRSLPLFSNCSSHQLKAVAQKFVRRVHACGDYLTYYGDKHACMWVVASGGLVARSGDTTLTLPSRYIGRGQTVGMYGFITQSFATDTIQAAEDETVTYQLTFSSLQDLFNEQSDLAAQLLQNVSETLRVMAIEEYREQSSIMNVLRRAALCSRFPTFLAIPKDWGFMEDVIQDIISGTVLSGITQICTGQTALSSPRTFSLGLGSSTSRGHMVHCLCRVVLRDLLYHKLIEYGIMPATCISSIILSPFRLRAMGMMWSDVTYKAMLDEALLLAVEMCSPIAAHGTFLVVQRRIEVLLRRKCATIVKFFLTALVDVGFGFVLFPLTFHRRTSEAISLPDLFRSSVFKRHQWKVVLLLVLRCVVHVLLNGVRRVHRFWVIKRKSESGCNLTPQRLPRVTK</sequence>
<dbReference type="GeneID" id="92380434"/>
<dbReference type="GO" id="GO:0005829">
    <property type="term" value="C:cytosol"/>
    <property type="evidence" value="ECO:0007669"/>
    <property type="project" value="TreeGrafter"/>
</dbReference>
<dbReference type="EC" id="2.7.2.3" evidence="4 10"/>
<dbReference type="GO" id="GO:0043531">
    <property type="term" value="F:ADP binding"/>
    <property type="evidence" value="ECO:0007669"/>
    <property type="project" value="TreeGrafter"/>
</dbReference>
<dbReference type="Gene3D" id="3.40.50.1260">
    <property type="entry name" value="Phosphoglycerate kinase, N-terminal domain"/>
    <property type="match status" value="2"/>
</dbReference>
<comment type="subunit">
    <text evidence="11">Monomer.</text>
</comment>
<dbReference type="SUPFAM" id="SSF53748">
    <property type="entry name" value="Phosphoglycerate kinase"/>
    <property type="match status" value="1"/>
</dbReference>
<proteinExistence type="inferred from homology"/>
<keyword evidence="12" id="KW-0812">Transmembrane</keyword>
<dbReference type="InterPro" id="IPR014710">
    <property type="entry name" value="RmlC-like_jellyroll"/>
</dbReference>
<feature type="transmembrane region" description="Helical" evidence="12">
    <location>
        <begin position="744"/>
        <end position="764"/>
    </location>
</feature>
<keyword evidence="5 10" id="KW-0808">Transferase</keyword>
<dbReference type="PRINTS" id="PR00477">
    <property type="entry name" value="PHGLYCKINASE"/>
</dbReference>
<comment type="pathway">
    <text evidence="10">Carbohydrate degradation; glycolysis; pyruvate from D-glyceraldehyde 3-phosphate: step 2/5.</text>
</comment>
<comment type="caution">
    <text evidence="14">The sequence shown here is derived from an EMBL/GenBank/DDBJ whole genome shotgun (WGS) entry which is preliminary data.</text>
</comment>
<dbReference type="SUPFAM" id="SSF51206">
    <property type="entry name" value="cAMP-binding domain-like"/>
    <property type="match status" value="1"/>
</dbReference>
<dbReference type="Gene3D" id="2.60.120.10">
    <property type="entry name" value="Jelly Rolls"/>
    <property type="match status" value="1"/>
</dbReference>
<organism evidence="14 15">
    <name type="scientific">Trypanosoma equiperdum</name>
    <dbReference type="NCBI Taxonomy" id="5694"/>
    <lineage>
        <taxon>Eukaryota</taxon>
        <taxon>Discoba</taxon>
        <taxon>Euglenozoa</taxon>
        <taxon>Kinetoplastea</taxon>
        <taxon>Metakinetoplastina</taxon>
        <taxon>Trypanosomatida</taxon>
        <taxon>Trypanosomatidae</taxon>
        <taxon>Trypanosoma</taxon>
    </lineage>
</organism>
<evidence type="ECO:0000256" key="9">
    <source>
        <dbReference type="ARBA" id="ARBA00022842"/>
    </source>
</evidence>
<evidence type="ECO:0000256" key="12">
    <source>
        <dbReference type="SAM" id="Phobius"/>
    </source>
</evidence>
<evidence type="ECO:0000256" key="4">
    <source>
        <dbReference type="ARBA" id="ARBA00013061"/>
    </source>
</evidence>
<accession>A0A1G4I7K3</accession>
<dbReference type="GO" id="GO:0006094">
    <property type="term" value="P:gluconeogenesis"/>
    <property type="evidence" value="ECO:0007669"/>
    <property type="project" value="TreeGrafter"/>
</dbReference>
<dbReference type="UniPathway" id="UPA00109">
    <property type="reaction ID" value="UER00185"/>
</dbReference>
<evidence type="ECO:0000256" key="6">
    <source>
        <dbReference type="ARBA" id="ARBA00022741"/>
    </source>
</evidence>
<dbReference type="Proteomes" id="UP000195570">
    <property type="component" value="Unassembled WGS sequence"/>
</dbReference>
<dbReference type="InterPro" id="IPR018490">
    <property type="entry name" value="cNMP-bd_dom_sf"/>
</dbReference>
<evidence type="ECO:0000256" key="2">
    <source>
        <dbReference type="ARBA" id="ARBA00001946"/>
    </source>
</evidence>
<evidence type="ECO:0000256" key="11">
    <source>
        <dbReference type="RuleBase" id="RU000696"/>
    </source>
</evidence>
<reference evidence="14" key="1">
    <citation type="submission" date="2016-09" db="EMBL/GenBank/DDBJ databases">
        <authorList>
            <person name="Hebert L."/>
            <person name="Moumen B."/>
        </authorList>
    </citation>
    <scope>NUCLEOTIDE SEQUENCE [LARGE SCALE GENOMIC DNA]</scope>
    <source>
        <strain evidence="14">OVI</strain>
    </source>
</reference>
<dbReference type="PANTHER" id="PTHR11406">
    <property type="entry name" value="PHOSPHOGLYCERATE KINASE"/>
    <property type="match status" value="1"/>
</dbReference>
<evidence type="ECO:0000256" key="7">
    <source>
        <dbReference type="ARBA" id="ARBA00022777"/>
    </source>
</evidence>
<dbReference type="CDD" id="cd00038">
    <property type="entry name" value="CAP_ED"/>
    <property type="match status" value="1"/>
</dbReference>
<comment type="cofactor">
    <cofactor evidence="2">
        <name>Mg(2+)</name>
        <dbReference type="ChEBI" id="CHEBI:18420"/>
    </cofactor>
</comment>
<comment type="similarity">
    <text evidence="3 10">Belongs to the phosphoglycerate kinase family.</text>
</comment>
<evidence type="ECO:0000256" key="10">
    <source>
        <dbReference type="RuleBase" id="RU000532"/>
    </source>
</evidence>
<dbReference type="GO" id="GO:0005524">
    <property type="term" value="F:ATP binding"/>
    <property type="evidence" value="ECO:0007669"/>
    <property type="project" value="UniProtKB-KW"/>
</dbReference>
<comment type="catalytic activity">
    <reaction evidence="1 10">
        <text>(2R)-3-phosphoglycerate + ATP = (2R)-3-phospho-glyceroyl phosphate + ADP</text>
        <dbReference type="Rhea" id="RHEA:14801"/>
        <dbReference type="ChEBI" id="CHEBI:30616"/>
        <dbReference type="ChEBI" id="CHEBI:57604"/>
        <dbReference type="ChEBI" id="CHEBI:58272"/>
        <dbReference type="ChEBI" id="CHEBI:456216"/>
        <dbReference type="EC" id="2.7.2.3"/>
    </reaction>
</comment>
<feature type="transmembrane region" description="Helical" evidence="12">
    <location>
        <begin position="816"/>
        <end position="837"/>
    </location>
</feature>
<keyword evidence="15" id="KW-1185">Reference proteome</keyword>
<keyword evidence="6" id="KW-0547">Nucleotide-binding</keyword>
<evidence type="ECO:0000256" key="1">
    <source>
        <dbReference type="ARBA" id="ARBA00000642"/>
    </source>
</evidence>
<dbReference type="InterPro" id="IPR015824">
    <property type="entry name" value="Phosphoglycerate_kinase_N"/>
</dbReference>
<gene>
    <name evidence="14" type="ORF">TEOVI_000650000</name>
</gene>
<dbReference type="InterPro" id="IPR001576">
    <property type="entry name" value="Phosphoglycerate_kinase"/>
</dbReference>
<dbReference type="RefSeq" id="XP_067079111.1">
    <property type="nucleotide sequence ID" value="XM_067223010.1"/>
</dbReference>
<dbReference type="EMBL" id="CZPT02000812">
    <property type="protein sequence ID" value="SCU67837.1"/>
    <property type="molecule type" value="Genomic_DNA"/>
</dbReference>
<keyword evidence="7 10" id="KW-0418">Kinase</keyword>
<protein>
    <recommendedName>
        <fullName evidence="4 10">Phosphoglycerate kinase</fullName>
        <ecNumber evidence="4 10">2.7.2.3</ecNumber>
    </recommendedName>
</protein>
<evidence type="ECO:0000259" key="13">
    <source>
        <dbReference type="PROSITE" id="PS50042"/>
    </source>
</evidence>
<keyword evidence="8" id="KW-0067">ATP-binding</keyword>
<feature type="transmembrane region" description="Helical" evidence="12">
    <location>
        <begin position="865"/>
        <end position="884"/>
    </location>
</feature>
<dbReference type="InterPro" id="IPR000595">
    <property type="entry name" value="cNMP-bd_dom"/>
</dbReference>
<dbReference type="VEuPathDB" id="TriTrypDB:TEOVI_000650000"/>
<evidence type="ECO:0000256" key="8">
    <source>
        <dbReference type="ARBA" id="ARBA00022840"/>
    </source>
</evidence>
<name>A0A1G4I7K3_TRYEQ</name>
<evidence type="ECO:0000313" key="15">
    <source>
        <dbReference type="Proteomes" id="UP000195570"/>
    </source>
</evidence>